<dbReference type="InterPro" id="IPR040442">
    <property type="entry name" value="Pyrv_kinase-like_dom_sf"/>
</dbReference>
<feature type="binding site" evidence="4">
    <location>
        <position position="158"/>
    </location>
    <ligand>
        <name>substrate</name>
    </ligand>
</feature>
<reference evidence="7" key="1">
    <citation type="submission" date="2017-11" db="EMBL/GenBank/DDBJ databases">
        <title>Complete Genome Sequence from Moraxella oslensis YHS isolated from human skin.</title>
        <authorList>
            <person name="Lee K."/>
            <person name="Lim J.Y."/>
            <person name="Hwang I."/>
        </authorList>
    </citation>
    <scope>NUCLEOTIDE SEQUENCE</scope>
    <source>
        <strain evidence="7">YHS</strain>
    </source>
</reference>
<dbReference type="PANTHER" id="PTHR32308">
    <property type="entry name" value="LYASE BETA SUBUNIT, PUTATIVE (AFU_ORTHOLOGUE AFUA_4G13030)-RELATED"/>
    <property type="match status" value="1"/>
</dbReference>
<dbReference type="GO" id="GO:0006107">
    <property type="term" value="P:oxaloacetate metabolic process"/>
    <property type="evidence" value="ECO:0007669"/>
    <property type="project" value="TreeGrafter"/>
</dbReference>
<protein>
    <submittedName>
        <fullName evidence="7">CoA ester lyase</fullName>
    </submittedName>
</protein>
<feature type="binding site" evidence="5">
    <location>
        <position position="184"/>
    </location>
    <ligand>
        <name>Mg(2+)</name>
        <dbReference type="ChEBI" id="CHEBI:18420"/>
    </ligand>
</feature>
<organism evidence="7">
    <name type="scientific">Faucicola osloensis</name>
    <name type="common">Moraxella osloensis</name>
    <dbReference type="NCBI Taxonomy" id="34062"/>
    <lineage>
        <taxon>Bacteria</taxon>
        <taxon>Pseudomonadati</taxon>
        <taxon>Pseudomonadota</taxon>
        <taxon>Gammaproteobacteria</taxon>
        <taxon>Moraxellales</taxon>
        <taxon>Moraxellaceae</taxon>
        <taxon>Faucicola</taxon>
    </lineage>
</organism>
<evidence type="ECO:0000256" key="5">
    <source>
        <dbReference type="PIRSR" id="PIRSR015582-2"/>
    </source>
</evidence>
<proteinExistence type="predicted"/>
<dbReference type="InterPro" id="IPR015813">
    <property type="entry name" value="Pyrv/PenolPyrv_kinase-like_dom"/>
</dbReference>
<sequence>MLLDKLFDKLFAKKKNMSPKMDEKGCRMSENNVAKPKGLSATSYLFVPAINIERVEKAFARGADTVIIDLEDAVSDSVKMQSRDNVVNYLSGADAQPVWVRINAASSNHQAGDIDLLKSLPASAINNVIGVVLPKVEHAIEIDRVRHVLAKPMIALIETPKGMANIPDIAAAAGLTALSFGFLDICEKLGVRADSEAGQMVANQIRYQLSLHSAINALTPPIECVYPPFNDDDGLTQRVNWWRDLGFSGMLCIHPNQVAIVNALARPSQAQLAFAKKVVDHYAQTGLAAFAMDGQMVDTPVIVQAQKLIEKYQP</sequence>
<feature type="domain" description="HpcH/HpaI aldolase/citrate lyase" evidence="6">
    <location>
        <begin position="43"/>
        <end position="255"/>
    </location>
</feature>
<evidence type="ECO:0000256" key="2">
    <source>
        <dbReference type="ARBA" id="ARBA00022723"/>
    </source>
</evidence>
<keyword evidence="3 5" id="KW-0460">Magnesium</keyword>
<evidence type="ECO:0000259" key="6">
    <source>
        <dbReference type="Pfam" id="PF03328"/>
    </source>
</evidence>
<accession>A0AAD0AEX5</accession>
<name>A0AAD0AEX5_FAUOS</name>
<dbReference type="InterPro" id="IPR011206">
    <property type="entry name" value="Citrate_lyase_beta/mcl1/mcl2"/>
</dbReference>
<feature type="binding site" evidence="4">
    <location>
        <position position="101"/>
    </location>
    <ligand>
        <name>substrate</name>
    </ligand>
</feature>
<keyword evidence="7" id="KW-0456">Lyase</keyword>
<dbReference type="GO" id="GO:0016829">
    <property type="term" value="F:lyase activity"/>
    <property type="evidence" value="ECO:0007669"/>
    <property type="project" value="UniProtKB-KW"/>
</dbReference>
<feature type="binding site" evidence="5">
    <location>
        <position position="158"/>
    </location>
    <ligand>
        <name>Mg(2+)</name>
        <dbReference type="ChEBI" id="CHEBI:18420"/>
    </ligand>
</feature>
<evidence type="ECO:0000313" key="7">
    <source>
        <dbReference type="EMBL" id="ATQ83533.1"/>
    </source>
</evidence>
<dbReference type="PANTHER" id="PTHR32308:SF10">
    <property type="entry name" value="CITRATE LYASE SUBUNIT BETA"/>
    <property type="match status" value="1"/>
</dbReference>
<dbReference type="GO" id="GO:0000287">
    <property type="term" value="F:magnesium ion binding"/>
    <property type="evidence" value="ECO:0007669"/>
    <property type="project" value="TreeGrafter"/>
</dbReference>
<dbReference type="AlphaFoldDB" id="A0AAD0AEX5"/>
<evidence type="ECO:0000256" key="1">
    <source>
        <dbReference type="ARBA" id="ARBA00001946"/>
    </source>
</evidence>
<keyword evidence="2 5" id="KW-0479">Metal-binding</keyword>
<comment type="cofactor">
    <cofactor evidence="1">
        <name>Mg(2+)</name>
        <dbReference type="ChEBI" id="CHEBI:18420"/>
    </cofactor>
</comment>
<evidence type="ECO:0000256" key="3">
    <source>
        <dbReference type="ARBA" id="ARBA00022842"/>
    </source>
</evidence>
<dbReference type="Pfam" id="PF03328">
    <property type="entry name" value="HpcH_HpaI"/>
    <property type="match status" value="1"/>
</dbReference>
<evidence type="ECO:0000256" key="4">
    <source>
        <dbReference type="PIRSR" id="PIRSR015582-1"/>
    </source>
</evidence>
<dbReference type="PIRSF" id="PIRSF015582">
    <property type="entry name" value="Cit_lyase_B"/>
    <property type="match status" value="1"/>
</dbReference>
<gene>
    <name evidence="7" type="ORF">YHS_06655</name>
</gene>
<dbReference type="Gene3D" id="3.20.20.60">
    <property type="entry name" value="Phosphoenolpyruvate-binding domains"/>
    <property type="match status" value="1"/>
</dbReference>
<dbReference type="EMBL" id="CP024176">
    <property type="protein sequence ID" value="ATQ83533.1"/>
    <property type="molecule type" value="Genomic_DNA"/>
</dbReference>
<dbReference type="InterPro" id="IPR005000">
    <property type="entry name" value="Aldolase/citrate-lyase_domain"/>
</dbReference>
<dbReference type="SUPFAM" id="SSF51621">
    <property type="entry name" value="Phosphoenolpyruvate/pyruvate domain"/>
    <property type="match status" value="1"/>
</dbReference>